<dbReference type="AlphaFoldDB" id="A0A212J3K3"/>
<feature type="transmembrane region" description="Helical" evidence="3">
    <location>
        <begin position="29"/>
        <end position="50"/>
    </location>
</feature>
<sequence>MDKIALATILIPFIGALLAACLPYRAARALALVVALAASAGSAALGLAYFNAGMPENCTFSLVSYNSAMFGGAGHTVEIFGVLVDRVSTLICFAVVFLGFLVVLYSTAYLTKGNREHPHEGTTRFYAIMLAFIGAMAGLTLSSTLFGQLLFFEITGGCSWGLIGYYQTPKSLRSAMKALLVTHLGALGLYVAAAWLFHETGSFALSGIAGLGDTAKIIVVGGVLFAAWGKSAQIPMHMWLPDAMEAPTPVSAYLHAASMVKVGVFIFARAVMAAGDIPPVVGQVGMVMAVITLIYGFIMYLPQTDMKRLLAYSTITHLSYIFFAISLAALCTDPVLRNTVLLFGAIAYIFNHAFAKSLFFLVAGALSYTCGTRTLTQLQGILSRLPLLGVGFCVAALAITGVPPLNGFFSKYPIFTTGFALGSTHWLVLVLTVLVMIESVGSFAWFLYWFGKTVPGKPSEVVAQAQPVPAAMKLVLAILVFMSFSSSIMAVYWLNHGG</sequence>
<feature type="transmembrane region" description="Helical" evidence="3">
    <location>
        <begin position="426"/>
        <end position="450"/>
    </location>
</feature>
<dbReference type="EMBL" id="FLUP01000001">
    <property type="protein sequence ID" value="SBV94033.1"/>
    <property type="molecule type" value="Genomic_DNA"/>
</dbReference>
<feature type="transmembrane region" description="Helical" evidence="3">
    <location>
        <begin position="178"/>
        <end position="197"/>
    </location>
</feature>
<dbReference type="PANTHER" id="PTHR43373">
    <property type="entry name" value="NA(+)/H(+) ANTIPORTER SUBUNIT"/>
    <property type="match status" value="1"/>
</dbReference>
<keyword evidence="2 3" id="KW-0812">Transmembrane</keyword>
<protein>
    <submittedName>
        <fullName evidence="5">Hydrogenase 4, membrane subunit</fullName>
    </submittedName>
</protein>
<feature type="transmembrane region" description="Helical" evidence="3">
    <location>
        <begin position="387"/>
        <end position="406"/>
    </location>
</feature>
<feature type="transmembrane region" description="Helical" evidence="3">
    <location>
        <begin position="62"/>
        <end position="84"/>
    </location>
</feature>
<dbReference type="GO" id="GO:0012505">
    <property type="term" value="C:endomembrane system"/>
    <property type="evidence" value="ECO:0007669"/>
    <property type="project" value="UniProtKB-SubCell"/>
</dbReference>
<name>A0A212J3K3_9BACT</name>
<feature type="transmembrane region" description="Helical" evidence="3">
    <location>
        <begin position="250"/>
        <end position="268"/>
    </location>
</feature>
<evidence type="ECO:0000313" key="5">
    <source>
        <dbReference type="EMBL" id="SBV94033.1"/>
    </source>
</evidence>
<accession>A0A212J3K3</accession>
<dbReference type="PRINTS" id="PR01434">
    <property type="entry name" value="NADHDHGNASE5"/>
</dbReference>
<dbReference type="PROSITE" id="PS51257">
    <property type="entry name" value="PROKAR_LIPOPROTEIN"/>
    <property type="match status" value="1"/>
</dbReference>
<feature type="transmembrane region" description="Helical" evidence="3">
    <location>
        <begin position="90"/>
        <end position="111"/>
    </location>
</feature>
<evidence type="ECO:0000256" key="3">
    <source>
        <dbReference type="SAM" id="Phobius"/>
    </source>
</evidence>
<dbReference type="RefSeq" id="WP_296935019.1">
    <property type="nucleotide sequence ID" value="NZ_LT598928.1"/>
</dbReference>
<dbReference type="InterPro" id="IPR050616">
    <property type="entry name" value="CPA3_Na-H_Antiporter_A"/>
</dbReference>
<dbReference type="Pfam" id="PF00361">
    <property type="entry name" value="Proton_antipo_M"/>
    <property type="match status" value="1"/>
</dbReference>
<dbReference type="InterPro" id="IPR001750">
    <property type="entry name" value="ND/Mrp_TM"/>
</dbReference>
<feature type="transmembrane region" description="Helical" evidence="3">
    <location>
        <begin position="123"/>
        <end position="139"/>
    </location>
</feature>
<feature type="transmembrane region" description="Helical" evidence="3">
    <location>
        <begin position="471"/>
        <end position="494"/>
    </location>
</feature>
<keyword evidence="3" id="KW-0472">Membrane</keyword>
<evidence type="ECO:0000259" key="4">
    <source>
        <dbReference type="Pfam" id="PF00361"/>
    </source>
</evidence>
<keyword evidence="3" id="KW-1133">Transmembrane helix</keyword>
<dbReference type="GO" id="GO:0016020">
    <property type="term" value="C:membrane"/>
    <property type="evidence" value="ECO:0007669"/>
    <property type="project" value="UniProtKB-SubCell"/>
</dbReference>
<feature type="transmembrane region" description="Helical" evidence="3">
    <location>
        <begin position="342"/>
        <end position="366"/>
    </location>
</feature>
<evidence type="ECO:0000256" key="2">
    <source>
        <dbReference type="RuleBase" id="RU000320"/>
    </source>
</evidence>
<feature type="transmembrane region" description="Helical" evidence="3">
    <location>
        <begin position="203"/>
        <end position="229"/>
    </location>
</feature>
<comment type="subcellular location">
    <subcellularLocation>
        <location evidence="1">Endomembrane system</location>
        <topology evidence="1">Multi-pass membrane protein</topology>
    </subcellularLocation>
    <subcellularLocation>
        <location evidence="2">Membrane</location>
        <topology evidence="2">Multi-pass membrane protein</topology>
    </subcellularLocation>
</comment>
<dbReference type="PANTHER" id="PTHR43373:SF1">
    <property type="entry name" value="NA(+)_H(+) ANTIPORTER SUBUNIT A"/>
    <property type="match status" value="1"/>
</dbReference>
<dbReference type="NCBIfam" id="NF005097">
    <property type="entry name" value="PRK06525.1"/>
    <property type="match status" value="1"/>
</dbReference>
<gene>
    <name evidence="5" type="primary">hyfD</name>
    <name evidence="5" type="ORF">KM92DES2_10478</name>
</gene>
<reference evidence="5" key="1">
    <citation type="submission" date="2016-04" db="EMBL/GenBank/DDBJ databases">
        <authorList>
            <person name="Evans L.H."/>
            <person name="Alamgir A."/>
            <person name="Owens N."/>
            <person name="Weber N.D."/>
            <person name="Virtaneva K."/>
            <person name="Barbian K."/>
            <person name="Babar A."/>
            <person name="Rosenke K."/>
        </authorList>
    </citation>
    <scope>NUCLEOTIDE SEQUENCE</scope>
    <source>
        <strain evidence="5">92-2</strain>
    </source>
</reference>
<feature type="transmembrane region" description="Helical" evidence="3">
    <location>
        <begin position="280"/>
        <end position="302"/>
    </location>
</feature>
<feature type="domain" description="NADH:quinone oxidoreductase/Mrp antiporter transmembrane" evidence="4">
    <location>
        <begin position="143"/>
        <end position="431"/>
    </location>
</feature>
<proteinExistence type="predicted"/>
<evidence type="ECO:0000256" key="1">
    <source>
        <dbReference type="ARBA" id="ARBA00004127"/>
    </source>
</evidence>
<feature type="transmembrane region" description="Helical" evidence="3">
    <location>
        <begin position="309"/>
        <end position="330"/>
    </location>
</feature>
<organism evidence="5">
    <name type="scientific">uncultured Desulfovibrio sp</name>
    <dbReference type="NCBI Taxonomy" id="167968"/>
    <lineage>
        <taxon>Bacteria</taxon>
        <taxon>Pseudomonadati</taxon>
        <taxon>Thermodesulfobacteriota</taxon>
        <taxon>Desulfovibrionia</taxon>
        <taxon>Desulfovibrionales</taxon>
        <taxon>Desulfovibrionaceae</taxon>
        <taxon>Desulfovibrio</taxon>
        <taxon>environmental samples</taxon>
    </lineage>
</organism>